<evidence type="ECO:0000256" key="2">
    <source>
        <dbReference type="ARBA" id="ARBA00023134"/>
    </source>
</evidence>
<protein>
    <submittedName>
        <fullName evidence="3">LAME_0E11870g1_1</fullName>
    </submittedName>
</protein>
<dbReference type="EMBL" id="LT598481">
    <property type="protein sequence ID" value="SCU91270.1"/>
    <property type="molecule type" value="Genomic_DNA"/>
</dbReference>
<name>A0A1G4JLA2_9SACH</name>
<dbReference type="GO" id="GO:0007165">
    <property type="term" value="P:signal transduction"/>
    <property type="evidence" value="ECO:0007669"/>
    <property type="project" value="InterPro"/>
</dbReference>
<dbReference type="OrthoDB" id="5976022at2759"/>
<dbReference type="Pfam" id="PF00071">
    <property type="entry name" value="Ras"/>
    <property type="match status" value="1"/>
</dbReference>
<dbReference type="InterPro" id="IPR027417">
    <property type="entry name" value="P-loop_NTPase"/>
</dbReference>
<dbReference type="PANTHER" id="PTHR24070">
    <property type="entry name" value="RAS, DI-RAS, AND RHEB FAMILY MEMBERS OF SMALL GTPASE SUPERFAMILY"/>
    <property type="match status" value="1"/>
</dbReference>
<dbReference type="SUPFAM" id="SSF52540">
    <property type="entry name" value="P-loop containing nucleoside triphosphate hydrolases"/>
    <property type="match status" value="1"/>
</dbReference>
<dbReference type="SMART" id="SM00174">
    <property type="entry name" value="RHO"/>
    <property type="match status" value="1"/>
</dbReference>
<keyword evidence="2" id="KW-0342">GTP-binding</keyword>
<dbReference type="SMART" id="SM00173">
    <property type="entry name" value="RAS"/>
    <property type="match status" value="1"/>
</dbReference>
<dbReference type="PROSITE" id="PS51419">
    <property type="entry name" value="RAB"/>
    <property type="match status" value="1"/>
</dbReference>
<reference evidence="4" key="1">
    <citation type="submission" date="2016-03" db="EMBL/GenBank/DDBJ databases">
        <authorList>
            <person name="Devillers Hugo."/>
        </authorList>
    </citation>
    <scope>NUCLEOTIDE SEQUENCE [LARGE SCALE GENOMIC DNA]</scope>
</reference>
<dbReference type="Gene3D" id="3.40.50.300">
    <property type="entry name" value="P-loop containing nucleotide triphosphate hydrolases"/>
    <property type="match status" value="1"/>
</dbReference>
<dbReference type="GO" id="GO:0016020">
    <property type="term" value="C:membrane"/>
    <property type="evidence" value="ECO:0007669"/>
    <property type="project" value="InterPro"/>
</dbReference>
<dbReference type="PROSITE" id="PS51421">
    <property type="entry name" value="RAS"/>
    <property type="match status" value="1"/>
</dbReference>
<proteinExistence type="predicted"/>
<sequence length="205" mass="21847">MNTTNGLSKHRKIAVVGARNVGKSSLTVQYVESHFVESYYPTIENQFTKQVVLGKTNYTLEICDTAGQDEFSLVNTKSLIGLKGVAIVYSCVNRASFEIVELIRDKIIDQLGLEHIPTVVVANKIDLREELGDGGDSVAAVTRLEGAALAKRLNAGFVECSAKLNVGVNDVVLQLLKRIEGHDLTGGNGNGSNGGNGGETGCIVI</sequence>
<dbReference type="NCBIfam" id="TIGR00231">
    <property type="entry name" value="small_GTP"/>
    <property type="match status" value="1"/>
</dbReference>
<keyword evidence="1" id="KW-0547">Nucleotide-binding</keyword>
<evidence type="ECO:0000256" key="1">
    <source>
        <dbReference type="ARBA" id="ARBA00022741"/>
    </source>
</evidence>
<keyword evidence="4" id="KW-1185">Reference proteome</keyword>
<dbReference type="InterPro" id="IPR001806">
    <property type="entry name" value="Small_GTPase"/>
</dbReference>
<evidence type="ECO:0000313" key="4">
    <source>
        <dbReference type="Proteomes" id="UP000191144"/>
    </source>
</evidence>
<accession>A0A1G4JLA2</accession>
<dbReference type="GO" id="GO:0003924">
    <property type="term" value="F:GTPase activity"/>
    <property type="evidence" value="ECO:0007669"/>
    <property type="project" value="InterPro"/>
</dbReference>
<dbReference type="SMART" id="SM00175">
    <property type="entry name" value="RAB"/>
    <property type="match status" value="1"/>
</dbReference>
<evidence type="ECO:0000313" key="3">
    <source>
        <dbReference type="EMBL" id="SCU91270.1"/>
    </source>
</evidence>
<dbReference type="AlphaFoldDB" id="A0A1G4JLA2"/>
<organism evidence="3 4">
    <name type="scientific">Lachancea meyersii CBS 8951</name>
    <dbReference type="NCBI Taxonomy" id="1266667"/>
    <lineage>
        <taxon>Eukaryota</taxon>
        <taxon>Fungi</taxon>
        <taxon>Dikarya</taxon>
        <taxon>Ascomycota</taxon>
        <taxon>Saccharomycotina</taxon>
        <taxon>Saccharomycetes</taxon>
        <taxon>Saccharomycetales</taxon>
        <taxon>Saccharomycetaceae</taxon>
        <taxon>Lachancea</taxon>
    </lineage>
</organism>
<dbReference type="InterPro" id="IPR005225">
    <property type="entry name" value="Small_GTP-bd"/>
</dbReference>
<gene>
    <name evidence="3" type="ORF">LAME_0E11870G</name>
</gene>
<dbReference type="PRINTS" id="PR00449">
    <property type="entry name" value="RASTRNSFRMNG"/>
</dbReference>
<dbReference type="Proteomes" id="UP000191144">
    <property type="component" value="Chromosome E"/>
</dbReference>
<dbReference type="InterPro" id="IPR020849">
    <property type="entry name" value="Small_GTPase_Ras-type"/>
</dbReference>
<dbReference type="PROSITE" id="PS51420">
    <property type="entry name" value="RHO"/>
    <property type="match status" value="1"/>
</dbReference>
<dbReference type="GO" id="GO:0005525">
    <property type="term" value="F:GTP binding"/>
    <property type="evidence" value="ECO:0007669"/>
    <property type="project" value="UniProtKB-KW"/>
</dbReference>